<dbReference type="HOGENOM" id="CLU_3239243_0_0_6"/>
<dbReference type="KEGG" id="ses:SARI_02885"/>
<keyword evidence="2" id="KW-1185">Reference proteome</keyword>
<reference evidence="1 2" key="1">
    <citation type="submission" date="2007-11" db="EMBL/GenBank/DDBJ databases">
        <authorList>
            <consortium name="The Salmonella enterica serovar Arizonae Genome Sequencing Project"/>
            <person name="McClelland M."/>
            <person name="Sanderson E.K."/>
            <person name="Porwollik S."/>
            <person name="Spieth J."/>
            <person name="Clifton W.S."/>
            <person name="Fulton R."/>
            <person name="Chunyan W."/>
            <person name="Wollam A."/>
            <person name="Shah N."/>
            <person name="Pepin K."/>
            <person name="Bhonagiri V."/>
            <person name="Nash W."/>
            <person name="Johnson M."/>
            <person name="Thiruvilangam P."/>
            <person name="Wilson R."/>
        </authorList>
    </citation>
    <scope>NUCLEOTIDE SEQUENCE [LARGE SCALE GENOMIC DNA]</scope>
    <source>
        <strain evidence="2">ATCC BAA-731 / CDC346-86 / RSK2980</strain>
    </source>
</reference>
<evidence type="ECO:0000313" key="1">
    <source>
        <dbReference type="EMBL" id="ABX22732.1"/>
    </source>
</evidence>
<dbReference type="AlphaFoldDB" id="A9MQD4"/>
<evidence type="ECO:0000313" key="2">
    <source>
        <dbReference type="Proteomes" id="UP000002084"/>
    </source>
</evidence>
<dbReference type="Proteomes" id="UP000002084">
    <property type="component" value="Chromosome"/>
</dbReference>
<gene>
    <name evidence="1" type="ordered locus">SARI_02885</name>
</gene>
<sequence>MITPATAFIPGYHGFRKKKSPTGDVGLGMIILVGRQSANQVSA</sequence>
<dbReference type="EMBL" id="CP000880">
    <property type="protein sequence ID" value="ABX22732.1"/>
    <property type="molecule type" value="Genomic_DNA"/>
</dbReference>
<name>A9MQD4_SALAR</name>
<organism evidence="1 2">
    <name type="scientific">Salmonella arizonae (strain ATCC BAA-731 / CDC346-86 / RSK2980)</name>
    <dbReference type="NCBI Taxonomy" id="41514"/>
    <lineage>
        <taxon>Bacteria</taxon>
        <taxon>Pseudomonadati</taxon>
        <taxon>Pseudomonadota</taxon>
        <taxon>Gammaproteobacteria</taxon>
        <taxon>Enterobacterales</taxon>
        <taxon>Enterobacteriaceae</taxon>
        <taxon>Salmonella</taxon>
    </lineage>
</organism>
<protein>
    <submittedName>
        <fullName evidence="1">Uncharacterized protein</fullName>
    </submittedName>
</protein>
<accession>A9MQD4</accession>
<proteinExistence type="predicted"/>